<dbReference type="EMBL" id="UGTF01000002">
    <property type="protein sequence ID" value="SUB89344.1"/>
    <property type="molecule type" value="Genomic_DNA"/>
</dbReference>
<dbReference type="Proteomes" id="UP000254156">
    <property type="component" value="Unassembled WGS sequence"/>
</dbReference>
<name>A0A379EAJ1_9PORP</name>
<evidence type="ECO:0000256" key="1">
    <source>
        <dbReference type="SAM" id="Phobius"/>
    </source>
</evidence>
<keyword evidence="1" id="KW-1133">Transmembrane helix</keyword>
<accession>A0A379EAJ1</accession>
<evidence type="ECO:0000313" key="3">
    <source>
        <dbReference type="Proteomes" id="UP000254156"/>
    </source>
</evidence>
<dbReference type="AlphaFoldDB" id="A0A379EAJ1"/>
<feature type="transmembrane region" description="Helical" evidence="1">
    <location>
        <begin position="58"/>
        <end position="81"/>
    </location>
</feature>
<gene>
    <name evidence="2" type="ORF">NCTC11632_01447</name>
</gene>
<keyword evidence="1" id="KW-0812">Transmembrane</keyword>
<reference evidence="2 3" key="1">
    <citation type="submission" date="2018-06" db="EMBL/GenBank/DDBJ databases">
        <authorList>
            <consortium name="Pathogen Informatics"/>
            <person name="Doyle S."/>
        </authorList>
    </citation>
    <scope>NUCLEOTIDE SEQUENCE [LARGE SCALE GENOMIC DNA]</scope>
    <source>
        <strain evidence="2 3">NCTC11632</strain>
    </source>
</reference>
<feature type="transmembrane region" description="Helical" evidence="1">
    <location>
        <begin position="87"/>
        <end position="105"/>
    </location>
</feature>
<sequence length="121" mass="13548">MTTLLSDLFNYLQNDSRAPGLIFAIASFGVPLSSFILYVLFCILFPKVKVSDAVSYSLAGLAIGYTLMGFITQSLLLFMRVSAIKMALIWITMILVYGFFALFNYKMIAKVCSFLQDKEVI</sequence>
<proteinExistence type="predicted"/>
<evidence type="ECO:0000313" key="2">
    <source>
        <dbReference type="EMBL" id="SUB89344.1"/>
    </source>
</evidence>
<dbReference type="RefSeq" id="WP_025004695.1">
    <property type="nucleotide sequence ID" value="NZ_UGTF01000002.1"/>
</dbReference>
<protein>
    <submittedName>
        <fullName evidence="2">Uncharacterized protein</fullName>
    </submittedName>
</protein>
<keyword evidence="1" id="KW-0472">Membrane</keyword>
<feature type="transmembrane region" description="Helical" evidence="1">
    <location>
        <begin position="20"/>
        <end position="46"/>
    </location>
</feature>
<organism evidence="2 3">
    <name type="scientific">Porphyromonas macacae</name>
    <dbReference type="NCBI Taxonomy" id="28115"/>
    <lineage>
        <taxon>Bacteria</taxon>
        <taxon>Pseudomonadati</taxon>
        <taxon>Bacteroidota</taxon>
        <taxon>Bacteroidia</taxon>
        <taxon>Bacteroidales</taxon>
        <taxon>Porphyromonadaceae</taxon>
        <taxon>Porphyromonas</taxon>
    </lineage>
</organism>